<feature type="coiled-coil region" evidence="20">
    <location>
        <begin position="50"/>
        <end position="77"/>
    </location>
</feature>
<proteinExistence type="inferred from homology"/>
<dbReference type="SUPFAM" id="SSF51621">
    <property type="entry name" value="Phosphoenolpyruvate/pyruvate domain"/>
    <property type="match status" value="1"/>
</dbReference>
<evidence type="ECO:0000259" key="22">
    <source>
        <dbReference type="Pfam" id="PF02896"/>
    </source>
</evidence>
<dbReference type="SUPFAM" id="SSF47831">
    <property type="entry name" value="Enzyme I of the PEP:sugar phosphotransferase system HPr-binding (sub)domain"/>
    <property type="match status" value="1"/>
</dbReference>
<dbReference type="PROSITE" id="PS00370">
    <property type="entry name" value="PEP_ENZYMES_PHOS_SITE"/>
    <property type="match status" value="1"/>
</dbReference>
<evidence type="ECO:0000256" key="6">
    <source>
        <dbReference type="ARBA" id="ARBA00016544"/>
    </source>
</evidence>
<dbReference type="GO" id="GO:0046872">
    <property type="term" value="F:metal ion binding"/>
    <property type="evidence" value="ECO:0007669"/>
    <property type="project" value="UniProtKB-KW"/>
</dbReference>
<keyword evidence="8 16" id="KW-0963">Cytoplasm</keyword>
<evidence type="ECO:0000256" key="9">
    <source>
        <dbReference type="ARBA" id="ARBA00022597"/>
    </source>
</evidence>
<evidence type="ECO:0000256" key="15">
    <source>
        <dbReference type="ARBA" id="ARBA00033235"/>
    </source>
</evidence>
<evidence type="ECO:0000313" key="24">
    <source>
        <dbReference type="EMBL" id="ABK98609.1"/>
    </source>
</evidence>
<dbReference type="PRINTS" id="PR01736">
    <property type="entry name" value="PHPHTRNFRASE"/>
</dbReference>
<keyword evidence="10 16" id="KW-0808">Transferase</keyword>
<feature type="binding site" evidence="19">
    <location>
        <position position="441"/>
    </location>
    <ligand>
        <name>Mg(2+)</name>
        <dbReference type="ChEBI" id="CHEBI:18420"/>
    </ligand>
</feature>
<name>A1AMN9_PELPD</name>
<reference evidence="24 25" key="1">
    <citation type="submission" date="2006-10" db="EMBL/GenBank/DDBJ databases">
        <title>Complete sequence of chromosome of Pelobacter propionicus DSM 2379.</title>
        <authorList>
            <consortium name="US DOE Joint Genome Institute"/>
            <person name="Copeland A."/>
            <person name="Lucas S."/>
            <person name="Lapidus A."/>
            <person name="Barry K."/>
            <person name="Detter J.C."/>
            <person name="Glavina del Rio T."/>
            <person name="Hammon N."/>
            <person name="Israni S."/>
            <person name="Dalin E."/>
            <person name="Tice H."/>
            <person name="Pitluck S."/>
            <person name="Saunders E."/>
            <person name="Brettin T."/>
            <person name="Bruce D."/>
            <person name="Han C."/>
            <person name="Tapia R."/>
            <person name="Schmutz J."/>
            <person name="Larimer F."/>
            <person name="Land M."/>
            <person name="Hauser L."/>
            <person name="Kyrpides N."/>
            <person name="Kim E."/>
            <person name="Lovley D."/>
            <person name="Richardson P."/>
        </authorList>
    </citation>
    <scope>NUCLEOTIDE SEQUENCE [LARGE SCALE GENOMIC DNA]</scope>
    <source>
        <strain evidence="25">DSM 2379 / NBRC 103807 / OttBd1</strain>
    </source>
</reference>
<dbReference type="InterPro" id="IPR015813">
    <property type="entry name" value="Pyrv/PenolPyrv_kinase-like_dom"/>
</dbReference>
<keyword evidence="14 16" id="KW-0460">Magnesium</keyword>
<keyword evidence="13 16" id="KW-0418">Kinase</keyword>
<dbReference type="Gene3D" id="3.20.20.60">
    <property type="entry name" value="Phosphoenolpyruvate-binding domains"/>
    <property type="match status" value="1"/>
</dbReference>
<protein>
    <recommendedName>
        <fullName evidence="6 16">Phosphoenolpyruvate-protein phosphotransferase</fullName>
        <ecNumber evidence="5 16">2.7.3.9</ecNumber>
    </recommendedName>
    <alternativeName>
        <fullName evidence="15 16">Phosphotransferase system, enzyme I</fullName>
    </alternativeName>
</protein>
<comment type="subcellular location">
    <subcellularLocation>
        <location evidence="3 16">Cytoplasm</location>
    </subcellularLocation>
</comment>
<evidence type="ECO:0000256" key="4">
    <source>
        <dbReference type="ARBA" id="ARBA00007837"/>
    </source>
</evidence>
<evidence type="ECO:0000259" key="23">
    <source>
        <dbReference type="Pfam" id="PF05524"/>
    </source>
</evidence>
<dbReference type="GO" id="GO:0009401">
    <property type="term" value="P:phosphoenolpyruvate-dependent sugar phosphotransferase system"/>
    <property type="evidence" value="ECO:0007669"/>
    <property type="project" value="UniProtKB-KW"/>
</dbReference>
<dbReference type="RefSeq" id="WP_011734916.1">
    <property type="nucleotide sequence ID" value="NC_008609.1"/>
</dbReference>
<dbReference type="HOGENOM" id="CLU_007308_7_0_7"/>
<keyword evidence="9 16" id="KW-0762">Sugar transport</keyword>
<evidence type="ECO:0000256" key="13">
    <source>
        <dbReference type="ARBA" id="ARBA00022777"/>
    </source>
</evidence>
<feature type="active site" description="Proton donor" evidence="17">
    <location>
        <position position="512"/>
    </location>
</feature>
<feature type="binding site" evidence="18">
    <location>
        <begin position="464"/>
        <end position="465"/>
    </location>
    <ligand>
        <name>phosphoenolpyruvate</name>
        <dbReference type="ChEBI" id="CHEBI:58702"/>
    </ligand>
</feature>
<evidence type="ECO:0000256" key="17">
    <source>
        <dbReference type="PIRSR" id="PIRSR000732-1"/>
    </source>
</evidence>
<dbReference type="Pfam" id="PF02896">
    <property type="entry name" value="PEP-utilizers_C"/>
    <property type="match status" value="1"/>
</dbReference>
<dbReference type="InterPro" id="IPR000121">
    <property type="entry name" value="PEP_util_C"/>
</dbReference>
<dbReference type="STRING" id="338966.Ppro_0981"/>
<comment type="catalytic activity">
    <reaction evidence="1 16">
        <text>L-histidyl-[protein] + phosphoenolpyruvate = N(pros)-phospho-L-histidyl-[protein] + pyruvate</text>
        <dbReference type="Rhea" id="RHEA:23880"/>
        <dbReference type="Rhea" id="RHEA-COMP:9745"/>
        <dbReference type="Rhea" id="RHEA-COMP:9746"/>
        <dbReference type="ChEBI" id="CHEBI:15361"/>
        <dbReference type="ChEBI" id="CHEBI:29979"/>
        <dbReference type="ChEBI" id="CHEBI:58702"/>
        <dbReference type="ChEBI" id="CHEBI:64837"/>
        <dbReference type="EC" id="2.7.3.9"/>
    </reaction>
</comment>
<feature type="binding site" evidence="19">
    <location>
        <position position="465"/>
    </location>
    <ligand>
        <name>Mg(2+)</name>
        <dbReference type="ChEBI" id="CHEBI:18420"/>
    </ligand>
</feature>
<dbReference type="GO" id="GO:0016301">
    <property type="term" value="F:kinase activity"/>
    <property type="evidence" value="ECO:0007669"/>
    <property type="project" value="UniProtKB-KW"/>
</dbReference>
<dbReference type="eggNOG" id="COG1080">
    <property type="taxonomic scope" value="Bacteria"/>
</dbReference>
<dbReference type="GO" id="GO:0005737">
    <property type="term" value="C:cytoplasm"/>
    <property type="evidence" value="ECO:0007669"/>
    <property type="project" value="UniProtKB-SubCell"/>
</dbReference>
<dbReference type="InterPro" id="IPR036618">
    <property type="entry name" value="PtsI_HPr-bd_sf"/>
</dbReference>
<dbReference type="InterPro" id="IPR008279">
    <property type="entry name" value="PEP-util_enz_mobile_dom"/>
</dbReference>
<evidence type="ECO:0000256" key="10">
    <source>
        <dbReference type="ARBA" id="ARBA00022679"/>
    </source>
</evidence>
<dbReference type="InterPro" id="IPR024692">
    <property type="entry name" value="PTS_EI"/>
</dbReference>
<evidence type="ECO:0000256" key="16">
    <source>
        <dbReference type="PIRNR" id="PIRNR000732"/>
    </source>
</evidence>
<dbReference type="PIRSF" id="PIRSF000732">
    <property type="entry name" value="PTS_enzyme_I"/>
    <property type="match status" value="1"/>
</dbReference>
<dbReference type="EC" id="2.7.3.9" evidence="5 16"/>
<dbReference type="InterPro" id="IPR036637">
    <property type="entry name" value="Phosphohistidine_dom_sf"/>
</dbReference>
<evidence type="ECO:0000256" key="5">
    <source>
        <dbReference type="ARBA" id="ARBA00012232"/>
    </source>
</evidence>
<feature type="binding site" evidence="18">
    <location>
        <position position="342"/>
    </location>
    <ligand>
        <name>phosphoenolpyruvate</name>
        <dbReference type="ChEBI" id="CHEBI:58702"/>
    </ligand>
</feature>
<dbReference type="PANTHER" id="PTHR46244">
    <property type="entry name" value="PHOSPHOENOLPYRUVATE-PROTEIN PHOSPHOTRANSFERASE"/>
    <property type="match status" value="1"/>
</dbReference>
<dbReference type="InterPro" id="IPR018274">
    <property type="entry name" value="PEP_util_AS"/>
</dbReference>
<dbReference type="NCBIfam" id="TIGR01417">
    <property type="entry name" value="PTS_I_fam"/>
    <property type="match status" value="1"/>
</dbReference>
<dbReference type="OrthoDB" id="9765468at2"/>
<dbReference type="AlphaFoldDB" id="A1AMN9"/>
<feature type="binding site" evidence="18">
    <location>
        <position position="475"/>
    </location>
    <ligand>
        <name>phosphoenolpyruvate</name>
        <dbReference type="ChEBI" id="CHEBI:58702"/>
    </ligand>
</feature>
<evidence type="ECO:0000256" key="2">
    <source>
        <dbReference type="ARBA" id="ARBA00001946"/>
    </source>
</evidence>
<dbReference type="EMBL" id="CP000482">
    <property type="protein sequence ID" value="ABK98609.1"/>
    <property type="molecule type" value="Genomic_DNA"/>
</dbReference>
<feature type="active site" description="Tele-phosphohistidine intermediate" evidence="17">
    <location>
        <position position="199"/>
    </location>
</feature>
<dbReference type="Pfam" id="PF00391">
    <property type="entry name" value="PEP-utilizers"/>
    <property type="match status" value="1"/>
</dbReference>
<comment type="function">
    <text evidence="16">General (non sugar-specific) component of the phosphoenolpyruvate-dependent sugar phosphotransferase system (sugar PTS). This major carbohydrate active-transport system catalyzes the phosphorylation of incoming sugar substrates concomitantly with their translocation across the cell membrane. Enzyme I transfers the phosphoryl group from phosphoenolpyruvate (PEP) to the phosphoryl carrier protein (HPr).</text>
</comment>
<dbReference type="Proteomes" id="UP000006732">
    <property type="component" value="Chromosome"/>
</dbReference>
<dbReference type="Gene3D" id="3.50.30.10">
    <property type="entry name" value="Phosphohistidine domain"/>
    <property type="match status" value="1"/>
</dbReference>
<evidence type="ECO:0000256" key="1">
    <source>
        <dbReference type="ARBA" id="ARBA00000683"/>
    </source>
</evidence>
<accession>A1AMN9</accession>
<evidence type="ECO:0000256" key="20">
    <source>
        <dbReference type="SAM" id="Coils"/>
    </source>
</evidence>
<dbReference type="InterPro" id="IPR050499">
    <property type="entry name" value="PEP-utilizing_PTS_enzyme"/>
</dbReference>
<dbReference type="Pfam" id="PF05524">
    <property type="entry name" value="PEP-utilisers_N"/>
    <property type="match status" value="1"/>
</dbReference>
<dbReference type="SUPFAM" id="SSF52009">
    <property type="entry name" value="Phosphohistidine domain"/>
    <property type="match status" value="1"/>
</dbReference>
<keyword evidence="24" id="KW-0670">Pyruvate</keyword>
<feature type="binding site" evidence="18">
    <location>
        <position position="306"/>
    </location>
    <ligand>
        <name>phosphoenolpyruvate</name>
        <dbReference type="ChEBI" id="CHEBI:58702"/>
    </ligand>
</feature>
<dbReference type="InterPro" id="IPR023151">
    <property type="entry name" value="PEP_util_CS"/>
</dbReference>
<comment type="similarity">
    <text evidence="4 16">Belongs to the PEP-utilizing enzyme family.</text>
</comment>
<dbReference type="InterPro" id="IPR008731">
    <property type="entry name" value="PTS_EIN"/>
</dbReference>
<dbReference type="Gene3D" id="1.10.274.10">
    <property type="entry name" value="PtsI, HPr-binding domain"/>
    <property type="match status" value="1"/>
</dbReference>
<dbReference type="InterPro" id="IPR040442">
    <property type="entry name" value="Pyrv_kinase-like_dom_sf"/>
</dbReference>
<evidence type="ECO:0000259" key="21">
    <source>
        <dbReference type="Pfam" id="PF00391"/>
    </source>
</evidence>
<keyword evidence="11 16" id="KW-0598">Phosphotransferase system</keyword>
<keyword evidence="7 16" id="KW-0813">Transport</keyword>
<evidence type="ECO:0000256" key="7">
    <source>
        <dbReference type="ARBA" id="ARBA00022448"/>
    </source>
</evidence>
<evidence type="ECO:0000256" key="11">
    <source>
        <dbReference type="ARBA" id="ARBA00022683"/>
    </source>
</evidence>
<evidence type="ECO:0000256" key="19">
    <source>
        <dbReference type="PIRSR" id="PIRSR000732-3"/>
    </source>
</evidence>
<keyword evidence="25" id="KW-1185">Reference proteome</keyword>
<dbReference type="InterPro" id="IPR006318">
    <property type="entry name" value="PTS_EI-like"/>
</dbReference>
<organism evidence="24 25">
    <name type="scientific">Pelobacter propionicus (strain DSM 2379 / NBRC 103807 / OttBd1)</name>
    <dbReference type="NCBI Taxonomy" id="338966"/>
    <lineage>
        <taxon>Bacteria</taxon>
        <taxon>Pseudomonadati</taxon>
        <taxon>Thermodesulfobacteriota</taxon>
        <taxon>Desulfuromonadia</taxon>
        <taxon>Desulfuromonadales</taxon>
        <taxon>Desulfuromonadaceae</taxon>
        <taxon>Pelobacter</taxon>
    </lineage>
</organism>
<evidence type="ECO:0000256" key="3">
    <source>
        <dbReference type="ARBA" id="ARBA00004496"/>
    </source>
</evidence>
<feature type="domain" description="PEP-utilising enzyme mobile" evidence="21">
    <location>
        <begin position="164"/>
        <end position="235"/>
    </location>
</feature>
<comment type="cofactor">
    <cofactor evidence="2 16 19">
        <name>Mg(2+)</name>
        <dbReference type="ChEBI" id="CHEBI:18420"/>
    </cofactor>
</comment>
<keyword evidence="12 16" id="KW-0479">Metal-binding</keyword>
<evidence type="ECO:0000313" key="25">
    <source>
        <dbReference type="Proteomes" id="UP000006732"/>
    </source>
</evidence>
<feature type="domain" description="PEP-utilising enzyme C-terminal" evidence="22">
    <location>
        <begin position="266"/>
        <end position="551"/>
    </location>
</feature>
<dbReference type="GO" id="GO:0008965">
    <property type="term" value="F:phosphoenolpyruvate-protein phosphotransferase activity"/>
    <property type="evidence" value="ECO:0007669"/>
    <property type="project" value="UniProtKB-EC"/>
</dbReference>
<dbReference type="PANTHER" id="PTHR46244:SF6">
    <property type="entry name" value="PHOSPHOENOLPYRUVATE-PROTEIN PHOSPHOTRANSFERASE"/>
    <property type="match status" value="1"/>
</dbReference>
<evidence type="ECO:0000256" key="18">
    <source>
        <dbReference type="PIRSR" id="PIRSR000732-2"/>
    </source>
</evidence>
<gene>
    <name evidence="24" type="ordered locus">Ppro_0981</name>
</gene>
<feature type="domain" description="Phosphotransferase system enzyme I N-terminal" evidence="23">
    <location>
        <begin position="13"/>
        <end position="136"/>
    </location>
</feature>
<sequence>MDSAKNNSMLRFSGIAASPGVSVGRLRVVDRRHISVDEYAVRGEAVTAEEERLKAGIARTRDELSQLKETLRETAGDDHLFFIDTHLLILSDERLFSEAVAHITTDRINAEGALRRTLQKYREYFAGIDDPYLRERINDVETVIDKILRNIAGEPHAPIVPDGDQTIIVAHDISPADILQMDRERIIGFVTEIGGRTSHASILARAFELPAVVGVEGVADKPLDGMPAILDGLSGTVIVNPDSSTFLEHLQRKRHYEYVESGLLRLAELPPETRDGQRILLKGNVEVPEEGPSVLRHGGEGVGLYRTEMLFMNRREMPEEEEQYQAYAAMQRAVEPHPLTIRTLDAGGDKLLDGLQHPTEQNPALGVRAIRLALRMPEEFKKQLRAILRVSAAGDVRIMFPMISCLDELRSARAVLEQAKAELDDAGIPFDRHIQVGIMIEVPSAVVVSDLLARESDFFSVGTNDLIQYTLAIDRSNEHLVSLYQPLHPAVLRSLRTVVEAARGAGIPACICGEMAGDPLYLPVLLGLGFGELSMGAGSIPRVKQMLRRCDMNQAAEVASACFAFSTAEQVDLFLRNAIATTFSDTLD</sequence>
<evidence type="ECO:0000256" key="12">
    <source>
        <dbReference type="ARBA" id="ARBA00022723"/>
    </source>
</evidence>
<evidence type="ECO:0000256" key="14">
    <source>
        <dbReference type="ARBA" id="ARBA00022842"/>
    </source>
</evidence>
<dbReference type="KEGG" id="ppd:Ppro_0981"/>
<dbReference type="PROSITE" id="PS00742">
    <property type="entry name" value="PEP_ENZYMES_2"/>
    <property type="match status" value="1"/>
</dbReference>
<keyword evidence="20" id="KW-0175">Coiled coil</keyword>
<evidence type="ECO:0000256" key="8">
    <source>
        <dbReference type="ARBA" id="ARBA00022490"/>
    </source>
</evidence>